<reference evidence="2 3" key="1">
    <citation type="submission" date="2020-08" db="EMBL/GenBank/DDBJ databases">
        <title>Genomic Encyclopedia of Type Strains, Phase IV (KMG-IV): sequencing the most valuable type-strain genomes for metagenomic binning, comparative biology and taxonomic classification.</title>
        <authorList>
            <person name="Goeker M."/>
        </authorList>
    </citation>
    <scope>NUCLEOTIDE SEQUENCE [LARGE SCALE GENOMIC DNA]</scope>
    <source>
        <strain evidence="2 3">DSM 18233</strain>
    </source>
</reference>
<dbReference type="CDD" id="cd07033">
    <property type="entry name" value="TPP_PYR_DXS_TK_like"/>
    <property type="match status" value="1"/>
</dbReference>
<dbReference type="SMART" id="SM00861">
    <property type="entry name" value="Transket_pyr"/>
    <property type="match status" value="1"/>
</dbReference>
<dbReference type="PANTHER" id="PTHR43825:SF5">
    <property type="entry name" value="HYPOTHETICAL TRANSKETOLASE FAMILY PROTEIN"/>
    <property type="match status" value="1"/>
</dbReference>
<protein>
    <submittedName>
        <fullName evidence="2">Transketolase</fullName>
        <ecNumber evidence="2">2.2.1.1</ecNumber>
    </submittedName>
</protein>
<dbReference type="SUPFAM" id="SSF52518">
    <property type="entry name" value="Thiamin diphosphate-binding fold (THDP-binding)"/>
    <property type="match status" value="1"/>
</dbReference>
<evidence type="ECO:0000313" key="2">
    <source>
        <dbReference type="EMBL" id="MBB5192353.1"/>
    </source>
</evidence>
<dbReference type="Gene3D" id="3.40.50.920">
    <property type="match status" value="1"/>
</dbReference>
<organism evidence="2 3">
    <name type="scientific">Silvimonas terrae</name>
    <dbReference type="NCBI Taxonomy" id="300266"/>
    <lineage>
        <taxon>Bacteria</taxon>
        <taxon>Pseudomonadati</taxon>
        <taxon>Pseudomonadota</taxon>
        <taxon>Betaproteobacteria</taxon>
        <taxon>Neisseriales</taxon>
        <taxon>Chitinibacteraceae</taxon>
        <taxon>Silvimonas</taxon>
    </lineage>
</organism>
<dbReference type="InterPro" id="IPR051157">
    <property type="entry name" value="PDH/Transketolase"/>
</dbReference>
<dbReference type="InterPro" id="IPR009014">
    <property type="entry name" value="Transketo_C/PFOR_II"/>
</dbReference>
<comment type="caution">
    <text evidence="2">The sequence shown here is derived from an EMBL/GenBank/DDBJ whole genome shotgun (WGS) entry which is preliminary data.</text>
</comment>
<dbReference type="Gene3D" id="3.40.50.970">
    <property type="match status" value="1"/>
</dbReference>
<name>A0A840RJF7_9NEIS</name>
<sequence>MRKQFCDALLARAQSPEMVFLTGDLGFMALEPLQERLAERFINAGVAEQNMVTVAAGMARLGLDVWAYSIAPFCYARPFEQIRNDVAFHKLPVKLVGNGGGYGYGVMGPTHHAIEDYGILLTLPAMKVFVPVFDEDVPAVIDLAGDYTAGPAYLRLGRGEPPAGWSVPDYSTWRLLVEGDGPPVVAVGPLAGTYIAAIQNLPQGSRPALWALAELPVVSDALPAALLASIKRTGRIVVAEEHVQQGGVGSQLAMCLLGQGVAARLTHLFAKAHHYERYGSQSWLREQSGLDAKTLLALLEN</sequence>
<accession>A0A840RJF7</accession>
<evidence type="ECO:0000259" key="1">
    <source>
        <dbReference type="SMART" id="SM00861"/>
    </source>
</evidence>
<dbReference type="EMBL" id="JACHHN010000006">
    <property type="protein sequence ID" value="MBB5192353.1"/>
    <property type="molecule type" value="Genomic_DNA"/>
</dbReference>
<keyword evidence="2" id="KW-0808">Transferase</keyword>
<dbReference type="Pfam" id="PF02779">
    <property type="entry name" value="Transket_pyr"/>
    <property type="match status" value="1"/>
</dbReference>
<feature type="domain" description="Transketolase-like pyrimidine-binding" evidence="1">
    <location>
        <begin position="1"/>
        <end position="163"/>
    </location>
</feature>
<dbReference type="InterPro" id="IPR029061">
    <property type="entry name" value="THDP-binding"/>
</dbReference>
<dbReference type="EC" id="2.2.1.1" evidence="2"/>
<dbReference type="SUPFAM" id="SSF52922">
    <property type="entry name" value="TK C-terminal domain-like"/>
    <property type="match status" value="1"/>
</dbReference>
<proteinExistence type="predicted"/>
<dbReference type="RefSeq" id="WP_184102023.1">
    <property type="nucleotide sequence ID" value="NZ_JACHHN010000006.1"/>
</dbReference>
<dbReference type="InterPro" id="IPR005475">
    <property type="entry name" value="Transketolase-like_Pyr-bd"/>
</dbReference>
<evidence type="ECO:0000313" key="3">
    <source>
        <dbReference type="Proteomes" id="UP000543030"/>
    </source>
</evidence>
<keyword evidence="3" id="KW-1185">Reference proteome</keyword>
<dbReference type="GO" id="GO:0004802">
    <property type="term" value="F:transketolase activity"/>
    <property type="evidence" value="ECO:0007669"/>
    <property type="project" value="UniProtKB-EC"/>
</dbReference>
<gene>
    <name evidence="2" type="ORF">HNQ50_003094</name>
</gene>
<dbReference type="AlphaFoldDB" id="A0A840RJF7"/>
<dbReference type="Proteomes" id="UP000543030">
    <property type="component" value="Unassembled WGS sequence"/>
</dbReference>
<dbReference type="PANTHER" id="PTHR43825">
    <property type="entry name" value="PYRUVATE DEHYDROGENASE E1 COMPONENT"/>
    <property type="match status" value="1"/>
</dbReference>